<dbReference type="RefSeq" id="WP_163819258.1">
    <property type="nucleotide sequence ID" value="NZ_JAAGOB010000007.1"/>
</dbReference>
<keyword evidence="3" id="KW-1185">Reference proteome</keyword>
<evidence type="ECO:0000313" key="3">
    <source>
        <dbReference type="Proteomes" id="UP000469185"/>
    </source>
</evidence>
<feature type="region of interest" description="Disordered" evidence="1">
    <location>
        <begin position="97"/>
        <end position="122"/>
    </location>
</feature>
<dbReference type="EMBL" id="JAAGOB010000007">
    <property type="protein sequence ID" value="NED96471.1"/>
    <property type="molecule type" value="Genomic_DNA"/>
</dbReference>
<accession>A0A6N9YN30</accession>
<evidence type="ECO:0000313" key="2">
    <source>
        <dbReference type="EMBL" id="NED96471.1"/>
    </source>
</evidence>
<feature type="compositionally biased region" description="Polar residues" evidence="1">
    <location>
        <begin position="110"/>
        <end position="122"/>
    </location>
</feature>
<protein>
    <submittedName>
        <fullName evidence="2">Uncharacterized protein</fullName>
    </submittedName>
</protein>
<sequence length="122" mass="13163">MPPTNPDRRVRPAADILVELGRTHTELSDAIAELVTAVADTGRKGTVTLKLTVEPIGEEARESGIKLGAEVSRKIPQIPLKAATFFLGEDDVLTREHPGQQRIAMRAVPTTDTVTNQEGIAQ</sequence>
<comment type="caution">
    <text evidence="2">The sequence shown here is derived from an EMBL/GenBank/DDBJ whole genome shotgun (WGS) entry which is preliminary data.</text>
</comment>
<evidence type="ECO:0000256" key="1">
    <source>
        <dbReference type="SAM" id="MobiDB-lite"/>
    </source>
</evidence>
<proteinExistence type="predicted"/>
<dbReference type="Proteomes" id="UP000469185">
    <property type="component" value="Unassembled WGS sequence"/>
</dbReference>
<name>A0A6N9YN30_9ACTN</name>
<organism evidence="2 3">
    <name type="scientific">Phytoactinopolyspora alkaliphila</name>
    <dbReference type="NCBI Taxonomy" id="1783498"/>
    <lineage>
        <taxon>Bacteria</taxon>
        <taxon>Bacillati</taxon>
        <taxon>Actinomycetota</taxon>
        <taxon>Actinomycetes</taxon>
        <taxon>Jiangellales</taxon>
        <taxon>Jiangellaceae</taxon>
        <taxon>Phytoactinopolyspora</taxon>
    </lineage>
</organism>
<gene>
    <name evidence="2" type="ORF">G1H11_14265</name>
</gene>
<dbReference type="AlphaFoldDB" id="A0A6N9YN30"/>
<reference evidence="2 3" key="1">
    <citation type="submission" date="2020-02" db="EMBL/GenBank/DDBJ databases">
        <authorList>
            <person name="Li X.-J."/>
            <person name="Feng X.-M."/>
        </authorList>
    </citation>
    <scope>NUCLEOTIDE SEQUENCE [LARGE SCALE GENOMIC DNA]</scope>
    <source>
        <strain evidence="2 3">CGMCC 4.7225</strain>
    </source>
</reference>